<comment type="similarity">
    <text evidence="1">Belongs to the SAPS family.</text>
</comment>
<dbReference type="GO" id="GO:0019888">
    <property type="term" value="F:protein phosphatase regulator activity"/>
    <property type="evidence" value="ECO:0007669"/>
    <property type="project" value="TreeGrafter"/>
</dbReference>
<name>A0A453EZ97_AEGTS</name>
<dbReference type="EnsemblPlants" id="AET3Gv20521500.31">
    <property type="protein sequence ID" value="AET3Gv20521500.31"/>
    <property type="gene ID" value="AET3Gv20521500"/>
</dbReference>
<reference evidence="3" key="2">
    <citation type="journal article" date="2017" name="Nat. Plants">
        <title>The Aegilops tauschii genome reveals multiple impacts of transposons.</title>
        <authorList>
            <person name="Zhao G."/>
            <person name="Zou C."/>
            <person name="Li K."/>
            <person name="Wang K."/>
            <person name="Li T."/>
            <person name="Gao L."/>
            <person name="Zhang X."/>
            <person name="Wang H."/>
            <person name="Yang Z."/>
            <person name="Liu X."/>
            <person name="Jiang W."/>
            <person name="Mao L."/>
            <person name="Kong X."/>
            <person name="Jiao Y."/>
            <person name="Jia J."/>
        </authorList>
    </citation>
    <scope>NUCLEOTIDE SEQUENCE [LARGE SCALE GENOMIC DNA]</scope>
    <source>
        <strain evidence="3">cv. AL8/78</strain>
    </source>
</reference>
<sequence length="145" mass="15687">RNSLCCDSMCTSISRCKDMQSKCSFVGRLFCHALEGSRPKSVLVHSLSVCISLLDPKRLASASYQAFRSNVSHGALVTASPETVDGMLESLGNLLNLLDTSTAENVLPTTYGCLRPPLGKHRLKIVEFISVLLTVGSETAEQELI</sequence>
<dbReference type="Pfam" id="PF04499">
    <property type="entry name" value="SAPS"/>
    <property type="match status" value="1"/>
</dbReference>
<dbReference type="AlphaFoldDB" id="A0A453EZ97"/>
<reference evidence="2" key="3">
    <citation type="journal article" date="2017" name="Nature">
        <title>Genome sequence of the progenitor of the wheat D genome Aegilops tauschii.</title>
        <authorList>
            <person name="Luo M.C."/>
            <person name="Gu Y.Q."/>
            <person name="Puiu D."/>
            <person name="Wang H."/>
            <person name="Twardziok S.O."/>
            <person name="Deal K.R."/>
            <person name="Huo N."/>
            <person name="Zhu T."/>
            <person name="Wang L."/>
            <person name="Wang Y."/>
            <person name="McGuire P.E."/>
            <person name="Liu S."/>
            <person name="Long H."/>
            <person name="Ramasamy R.K."/>
            <person name="Rodriguez J.C."/>
            <person name="Van S.L."/>
            <person name="Yuan L."/>
            <person name="Wang Z."/>
            <person name="Xia Z."/>
            <person name="Xiao L."/>
            <person name="Anderson O.D."/>
            <person name="Ouyang S."/>
            <person name="Liang Y."/>
            <person name="Zimin A.V."/>
            <person name="Pertea G."/>
            <person name="Qi P."/>
            <person name="Bennetzen J.L."/>
            <person name="Dai X."/>
            <person name="Dawson M.W."/>
            <person name="Muller H.G."/>
            <person name="Kugler K."/>
            <person name="Rivarola-Duarte L."/>
            <person name="Spannagl M."/>
            <person name="Mayer K.F.X."/>
            <person name="Lu F.H."/>
            <person name="Bevan M.W."/>
            <person name="Leroy P."/>
            <person name="Li P."/>
            <person name="You F.M."/>
            <person name="Sun Q."/>
            <person name="Liu Z."/>
            <person name="Lyons E."/>
            <person name="Wicker T."/>
            <person name="Salzberg S.L."/>
            <person name="Devos K.M."/>
            <person name="Dvorak J."/>
        </authorList>
    </citation>
    <scope>NUCLEOTIDE SEQUENCE [LARGE SCALE GENOMIC DNA]</scope>
    <source>
        <strain evidence="2">cv. AL8/78</strain>
    </source>
</reference>
<proteinExistence type="inferred from homology"/>
<reference evidence="2" key="5">
    <citation type="journal article" date="2021" name="G3 (Bethesda)">
        <title>Aegilops tauschii genome assembly Aet v5.0 features greater sequence contiguity and improved annotation.</title>
        <authorList>
            <person name="Wang L."/>
            <person name="Zhu T."/>
            <person name="Rodriguez J.C."/>
            <person name="Deal K.R."/>
            <person name="Dubcovsky J."/>
            <person name="McGuire P.E."/>
            <person name="Lux T."/>
            <person name="Spannagl M."/>
            <person name="Mayer K.F.X."/>
            <person name="Baldrich P."/>
            <person name="Meyers B.C."/>
            <person name="Huo N."/>
            <person name="Gu Y.Q."/>
            <person name="Zhou H."/>
            <person name="Devos K.M."/>
            <person name="Bennetzen J.L."/>
            <person name="Unver T."/>
            <person name="Budak H."/>
            <person name="Gulick P.J."/>
            <person name="Galiba G."/>
            <person name="Kalapos B."/>
            <person name="Nelson D.R."/>
            <person name="Li P."/>
            <person name="You F.M."/>
            <person name="Luo M.C."/>
            <person name="Dvorak J."/>
        </authorList>
    </citation>
    <scope>NUCLEOTIDE SEQUENCE [LARGE SCALE GENOMIC DNA]</scope>
    <source>
        <strain evidence="2">cv. AL8/78</strain>
    </source>
</reference>
<dbReference type="GO" id="GO:0019903">
    <property type="term" value="F:protein phosphatase binding"/>
    <property type="evidence" value="ECO:0007669"/>
    <property type="project" value="InterPro"/>
</dbReference>
<accession>A0A453EZ97</accession>
<evidence type="ECO:0000313" key="3">
    <source>
        <dbReference type="Proteomes" id="UP000015105"/>
    </source>
</evidence>
<reference evidence="3" key="1">
    <citation type="journal article" date="2014" name="Science">
        <title>Ancient hybridizations among the ancestral genomes of bread wheat.</title>
        <authorList>
            <consortium name="International Wheat Genome Sequencing Consortium,"/>
            <person name="Marcussen T."/>
            <person name="Sandve S.R."/>
            <person name="Heier L."/>
            <person name="Spannagl M."/>
            <person name="Pfeifer M."/>
            <person name="Jakobsen K.S."/>
            <person name="Wulff B.B."/>
            <person name="Steuernagel B."/>
            <person name="Mayer K.F."/>
            <person name="Olsen O.A."/>
        </authorList>
    </citation>
    <scope>NUCLEOTIDE SEQUENCE [LARGE SCALE GENOMIC DNA]</scope>
    <source>
        <strain evidence="3">cv. AL8/78</strain>
    </source>
</reference>
<keyword evidence="3" id="KW-1185">Reference proteome</keyword>
<dbReference type="InterPro" id="IPR007587">
    <property type="entry name" value="SAPS"/>
</dbReference>
<protein>
    <submittedName>
        <fullName evidence="2">Uncharacterized protein</fullName>
    </submittedName>
</protein>
<dbReference type="Proteomes" id="UP000015105">
    <property type="component" value="Chromosome 3D"/>
</dbReference>
<evidence type="ECO:0000313" key="2">
    <source>
        <dbReference type="EnsemblPlants" id="AET3Gv20521500.31"/>
    </source>
</evidence>
<dbReference type="Gramene" id="AET3Gv20521500.31">
    <property type="protein sequence ID" value="AET3Gv20521500.31"/>
    <property type="gene ID" value="AET3Gv20521500"/>
</dbReference>
<reference evidence="2" key="4">
    <citation type="submission" date="2019-03" db="UniProtKB">
        <authorList>
            <consortium name="EnsemblPlants"/>
        </authorList>
    </citation>
    <scope>IDENTIFICATION</scope>
</reference>
<dbReference type="PANTHER" id="PTHR12634:SF34">
    <property type="entry name" value="SIT4 PHOSPHATASE-ASSOCIATED FAMILY PROTEIN"/>
    <property type="match status" value="1"/>
</dbReference>
<evidence type="ECO:0000256" key="1">
    <source>
        <dbReference type="ARBA" id="ARBA00006180"/>
    </source>
</evidence>
<dbReference type="PANTHER" id="PTHR12634">
    <property type="entry name" value="SIT4 YEAST -ASSOCIATING PROTEIN-RELATED"/>
    <property type="match status" value="1"/>
</dbReference>
<organism evidence="2 3">
    <name type="scientific">Aegilops tauschii subsp. strangulata</name>
    <name type="common">Goatgrass</name>
    <dbReference type="NCBI Taxonomy" id="200361"/>
    <lineage>
        <taxon>Eukaryota</taxon>
        <taxon>Viridiplantae</taxon>
        <taxon>Streptophyta</taxon>
        <taxon>Embryophyta</taxon>
        <taxon>Tracheophyta</taxon>
        <taxon>Spermatophyta</taxon>
        <taxon>Magnoliopsida</taxon>
        <taxon>Liliopsida</taxon>
        <taxon>Poales</taxon>
        <taxon>Poaceae</taxon>
        <taxon>BOP clade</taxon>
        <taxon>Pooideae</taxon>
        <taxon>Triticodae</taxon>
        <taxon>Triticeae</taxon>
        <taxon>Triticinae</taxon>
        <taxon>Aegilops</taxon>
    </lineage>
</organism>